<name>X1K635_9ZZZZ</name>
<keyword evidence="1" id="KW-1133">Transmembrane helix</keyword>
<dbReference type="AlphaFoldDB" id="X1K635"/>
<reference evidence="2" key="1">
    <citation type="journal article" date="2014" name="Front. Microbiol.">
        <title>High frequency of phylogenetically diverse reductive dehalogenase-homologous genes in deep subseafloor sedimentary metagenomes.</title>
        <authorList>
            <person name="Kawai M."/>
            <person name="Futagami T."/>
            <person name="Toyoda A."/>
            <person name="Takaki Y."/>
            <person name="Nishi S."/>
            <person name="Hori S."/>
            <person name="Arai W."/>
            <person name="Tsubouchi T."/>
            <person name="Morono Y."/>
            <person name="Uchiyama I."/>
            <person name="Ito T."/>
            <person name="Fujiyama A."/>
            <person name="Inagaki F."/>
            <person name="Takami H."/>
        </authorList>
    </citation>
    <scope>NUCLEOTIDE SEQUENCE</scope>
    <source>
        <strain evidence="2">Expedition CK06-06</strain>
    </source>
</reference>
<protein>
    <submittedName>
        <fullName evidence="2">Uncharacterized protein</fullName>
    </submittedName>
</protein>
<organism evidence="2">
    <name type="scientific">marine sediment metagenome</name>
    <dbReference type="NCBI Taxonomy" id="412755"/>
    <lineage>
        <taxon>unclassified sequences</taxon>
        <taxon>metagenomes</taxon>
        <taxon>ecological metagenomes</taxon>
    </lineage>
</organism>
<comment type="caution">
    <text evidence="2">The sequence shown here is derived from an EMBL/GenBank/DDBJ whole genome shotgun (WGS) entry which is preliminary data.</text>
</comment>
<feature type="non-terminal residue" evidence="2">
    <location>
        <position position="1"/>
    </location>
</feature>
<sequence>SWTDYYTEHSERFATSTPIFNALATTFEPVINSIGNIVLFFNNYFDPQNAGLKGEEFGNAIPVLRGYLEQIDDFFGDLPISALLLSYLIVVIVVIIYRLVKGILTIIIP</sequence>
<feature type="transmembrane region" description="Helical" evidence="1">
    <location>
        <begin position="78"/>
        <end position="100"/>
    </location>
</feature>
<proteinExistence type="predicted"/>
<dbReference type="EMBL" id="BARV01010846">
    <property type="protein sequence ID" value="GAI02457.1"/>
    <property type="molecule type" value="Genomic_DNA"/>
</dbReference>
<gene>
    <name evidence="2" type="ORF">S06H3_20835</name>
</gene>
<evidence type="ECO:0000256" key="1">
    <source>
        <dbReference type="SAM" id="Phobius"/>
    </source>
</evidence>
<keyword evidence="1" id="KW-0812">Transmembrane</keyword>
<accession>X1K635</accession>
<keyword evidence="1" id="KW-0472">Membrane</keyword>
<evidence type="ECO:0000313" key="2">
    <source>
        <dbReference type="EMBL" id="GAI02457.1"/>
    </source>
</evidence>